<name>A0A9Q1CZ15_CONCO</name>
<keyword evidence="2" id="KW-1185">Reference proteome</keyword>
<dbReference type="PANTHER" id="PTHR14540:SF2">
    <property type="entry name" value="INTEGRATOR COMPLEX SUBUNIT 15"/>
    <property type="match status" value="1"/>
</dbReference>
<gene>
    <name evidence="1" type="ORF">COCON_G00205720</name>
</gene>
<sequence length="424" mass="46587">MTDIRRSLLRRDALSAAKEVLYHLDIHFSNQLQNTAAPVVDNGSVELVEEFVFNMSKDRSVQRKKMTSLQELQLLEITCSYFQEQGKDSLRQIIFSALFSPQCNVADDRRMAMLGKLVSMAVAVCRVPVLECAASWLQRSPAPHCMRLATVLVDDYCSSAPSPAHALRDIVSVSPRFCCQFITAVTAVYDLSTDDLIPSSDLLEMVVTWVHDNPRLTLLTFLGAPIPSSRPPGALDPTPLLGLVRWCIKSPLAYKRHRKPLQAPDSGAAHALGPAEGGRDPRSLYSMLHLSVLQILVSLRADLTELQLYGRVGVMSLEHVAKLVGELAYLVDELNPGDSAAETELSLNRLAQALQVAMAGGALLCSREDLRCLCSRLPYNSLLQLVKSGPFLPASHPGFQQETYPPVHTPVQDCPSQPVSNPRV</sequence>
<dbReference type="AlphaFoldDB" id="A0A9Q1CZ15"/>
<organism evidence="1 2">
    <name type="scientific">Conger conger</name>
    <name type="common">Conger eel</name>
    <name type="synonym">Muraena conger</name>
    <dbReference type="NCBI Taxonomy" id="82655"/>
    <lineage>
        <taxon>Eukaryota</taxon>
        <taxon>Metazoa</taxon>
        <taxon>Chordata</taxon>
        <taxon>Craniata</taxon>
        <taxon>Vertebrata</taxon>
        <taxon>Euteleostomi</taxon>
        <taxon>Actinopterygii</taxon>
        <taxon>Neopterygii</taxon>
        <taxon>Teleostei</taxon>
        <taxon>Anguilliformes</taxon>
        <taxon>Congridae</taxon>
        <taxon>Conger</taxon>
    </lineage>
</organism>
<dbReference type="EMBL" id="JAFJMO010000016">
    <property type="protein sequence ID" value="KAJ8253960.1"/>
    <property type="molecule type" value="Genomic_DNA"/>
</dbReference>
<comment type="caution">
    <text evidence="1">The sequence shown here is derived from an EMBL/GenBank/DDBJ whole genome shotgun (WGS) entry which is preliminary data.</text>
</comment>
<dbReference type="Pfam" id="PF14964">
    <property type="entry name" value="INTS15"/>
    <property type="match status" value="1"/>
</dbReference>
<dbReference type="OrthoDB" id="5861309at2759"/>
<evidence type="ECO:0000313" key="2">
    <source>
        <dbReference type="Proteomes" id="UP001152803"/>
    </source>
</evidence>
<dbReference type="InterPro" id="IPR027844">
    <property type="entry name" value="INTS15"/>
</dbReference>
<protein>
    <submittedName>
        <fullName evidence="1">Uncharacterized protein</fullName>
    </submittedName>
</protein>
<dbReference type="PANTHER" id="PTHR14540">
    <property type="entry name" value="INTEGRATOR COMPLEX SUBUNIT 15"/>
    <property type="match status" value="1"/>
</dbReference>
<reference evidence="1" key="1">
    <citation type="journal article" date="2023" name="Science">
        <title>Genome structures resolve the early diversification of teleost fishes.</title>
        <authorList>
            <person name="Parey E."/>
            <person name="Louis A."/>
            <person name="Montfort J."/>
            <person name="Bouchez O."/>
            <person name="Roques C."/>
            <person name="Iampietro C."/>
            <person name="Lluch J."/>
            <person name="Castinel A."/>
            <person name="Donnadieu C."/>
            <person name="Desvignes T."/>
            <person name="Floi Bucao C."/>
            <person name="Jouanno E."/>
            <person name="Wen M."/>
            <person name="Mejri S."/>
            <person name="Dirks R."/>
            <person name="Jansen H."/>
            <person name="Henkel C."/>
            <person name="Chen W.J."/>
            <person name="Zahm M."/>
            <person name="Cabau C."/>
            <person name="Klopp C."/>
            <person name="Thompson A.W."/>
            <person name="Robinson-Rechavi M."/>
            <person name="Braasch I."/>
            <person name="Lecointre G."/>
            <person name="Bobe J."/>
            <person name="Postlethwait J.H."/>
            <person name="Berthelot C."/>
            <person name="Roest Crollius H."/>
            <person name="Guiguen Y."/>
        </authorList>
    </citation>
    <scope>NUCLEOTIDE SEQUENCE</scope>
    <source>
        <strain evidence="1">Concon-B</strain>
    </source>
</reference>
<evidence type="ECO:0000313" key="1">
    <source>
        <dbReference type="EMBL" id="KAJ8253960.1"/>
    </source>
</evidence>
<accession>A0A9Q1CZ15</accession>
<proteinExistence type="predicted"/>
<dbReference type="Proteomes" id="UP001152803">
    <property type="component" value="Unassembled WGS sequence"/>
</dbReference>